<evidence type="ECO:0008006" key="3">
    <source>
        <dbReference type="Google" id="ProtNLM"/>
    </source>
</evidence>
<protein>
    <recommendedName>
        <fullName evidence="3">Transposase</fullName>
    </recommendedName>
</protein>
<comment type="caution">
    <text evidence="1">The sequence shown here is derived from an EMBL/GenBank/DDBJ whole genome shotgun (WGS) entry which is preliminary data.</text>
</comment>
<proteinExistence type="predicted"/>
<dbReference type="EMBL" id="JBHLVZ010000065">
    <property type="protein sequence ID" value="MFC0387526.1"/>
    <property type="molecule type" value="Genomic_DNA"/>
</dbReference>
<gene>
    <name evidence="1" type="ORF">ACFFIC_18530</name>
</gene>
<name>A0ABV6IV84_9PROT</name>
<organism evidence="1 2">
    <name type="scientific">Muricoccus vinaceus</name>
    <dbReference type="NCBI Taxonomy" id="424704"/>
    <lineage>
        <taxon>Bacteria</taxon>
        <taxon>Pseudomonadati</taxon>
        <taxon>Pseudomonadota</taxon>
        <taxon>Alphaproteobacteria</taxon>
        <taxon>Acetobacterales</taxon>
        <taxon>Roseomonadaceae</taxon>
        <taxon>Muricoccus</taxon>
    </lineage>
</organism>
<evidence type="ECO:0000313" key="1">
    <source>
        <dbReference type="EMBL" id="MFC0387526.1"/>
    </source>
</evidence>
<dbReference type="Proteomes" id="UP001589789">
    <property type="component" value="Unassembled WGS sequence"/>
</dbReference>
<sequence>MVWIVKLVSIGAEDEEHSTEVMRIAKPGNLTDLASLGLTLAEGKRLLAGVQREIVAAQARVHAVHRPACRGCAASYRIKDYRQHALATLFGQIAVRLPRFHCARCATTQAGVGWPPHVRLTPELDRLRAQFSALMTYRTAAEMLAQLFPVDAGTDPETLRRHTFKVAESLPVPVTAEPAASVLSALAPAMPSRAA</sequence>
<evidence type="ECO:0000313" key="2">
    <source>
        <dbReference type="Proteomes" id="UP001589789"/>
    </source>
</evidence>
<dbReference type="RefSeq" id="WP_377053060.1">
    <property type="nucleotide sequence ID" value="NZ_JBHLVZ010000065.1"/>
</dbReference>
<keyword evidence="2" id="KW-1185">Reference proteome</keyword>
<accession>A0ABV6IV84</accession>
<reference evidence="1 2" key="1">
    <citation type="submission" date="2024-09" db="EMBL/GenBank/DDBJ databases">
        <authorList>
            <person name="Sun Q."/>
            <person name="Mori K."/>
        </authorList>
    </citation>
    <scope>NUCLEOTIDE SEQUENCE [LARGE SCALE GENOMIC DNA]</scope>
    <source>
        <strain evidence="1 2">CCM 7468</strain>
    </source>
</reference>